<keyword evidence="1" id="KW-0472">Membrane</keyword>
<sequence length="641" mass="71295">MSTNLVQRVRDAMRSAYGTAPALFHYAALGIILYGLKLSKPTNGPKLESSIILALPCLMLFKMWREPFKWSRSLRLRRIPYMEECRIYMEHYLHSPKGAPLSSQTPSIAFTEYRGPSIVDLLPQEIIDKIIDYLAPDIRLLSCPLRSEKICRTRQGLAMPTLTMPDFTFLSCALVCQAFRHRSQYHMWRSVHVRSAPRLNGVVSALNRMGMGYDISLRTLAGKIRLMQDYPRFACAVKHIQICLSSSHTESERDIEKSNAKTLLRTLTDAGACINSICLQMRNSLEHDDGDLVDLLIGPHFDASSVTALHVRDAGHVPLSLLGNLPSLRSLSIARVERTSSHSIQDNDDITATLRHLPLIEALAIGANSMVSALRIVGVVPGADGGFFKANATCLDTSRLTHLDLIYTDLHPLLESGLEEVTALLDVVGKTVTHLRYTFDQFCMGGPDLNYANLRQTPALRVLDVVFSCEWPNTVPTPQAGEMSVSIGSLSAFLSNLVPGMLETLSITFAHLLCRDARYPPRSILSMEWHRLDGVIRRIYNTRPSDRYLTVNIHINYMGAQPDVSPIQMGSGGGIRVTPVYAKWRAMTKAACYQLFEVELLKQFPQVNACPGVKLNISHSTGTIDDFIDVLTDLSSRGIST</sequence>
<reference evidence="2 3" key="1">
    <citation type="journal article" date="2020" name="ISME J.">
        <title>Uncovering the hidden diversity of litter-decomposition mechanisms in mushroom-forming fungi.</title>
        <authorList>
            <person name="Floudas D."/>
            <person name="Bentzer J."/>
            <person name="Ahren D."/>
            <person name="Johansson T."/>
            <person name="Persson P."/>
            <person name="Tunlid A."/>
        </authorList>
    </citation>
    <scope>NUCLEOTIDE SEQUENCE [LARGE SCALE GENOMIC DNA]</scope>
    <source>
        <strain evidence="2 3">CBS 101986</strain>
    </source>
</reference>
<accession>A0A8H5BSG7</accession>
<comment type="caution">
    <text evidence="2">The sequence shown here is derived from an EMBL/GenBank/DDBJ whole genome shotgun (WGS) entry which is preliminary data.</text>
</comment>
<dbReference type="EMBL" id="JAACJJ010000004">
    <property type="protein sequence ID" value="KAF5328419.1"/>
    <property type="molecule type" value="Genomic_DNA"/>
</dbReference>
<keyword evidence="3" id="KW-1185">Reference proteome</keyword>
<protein>
    <submittedName>
        <fullName evidence="2">Uncharacterized protein</fullName>
    </submittedName>
</protein>
<proteinExistence type="predicted"/>
<name>A0A8H5BSG7_9AGAR</name>
<evidence type="ECO:0000313" key="2">
    <source>
        <dbReference type="EMBL" id="KAF5328419.1"/>
    </source>
</evidence>
<evidence type="ECO:0000313" key="3">
    <source>
        <dbReference type="Proteomes" id="UP000567179"/>
    </source>
</evidence>
<keyword evidence="1" id="KW-1133">Transmembrane helix</keyword>
<keyword evidence="1" id="KW-0812">Transmembrane</keyword>
<dbReference type="AlphaFoldDB" id="A0A8H5BSG7"/>
<evidence type="ECO:0000256" key="1">
    <source>
        <dbReference type="SAM" id="Phobius"/>
    </source>
</evidence>
<organism evidence="2 3">
    <name type="scientific">Psilocybe cf. subviscida</name>
    <dbReference type="NCBI Taxonomy" id="2480587"/>
    <lineage>
        <taxon>Eukaryota</taxon>
        <taxon>Fungi</taxon>
        <taxon>Dikarya</taxon>
        <taxon>Basidiomycota</taxon>
        <taxon>Agaricomycotina</taxon>
        <taxon>Agaricomycetes</taxon>
        <taxon>Agaricomycetidae</taxon>
        <taxon>Agaricales</taxon>
        <taxon>Agaricineae</taxon>
        <taxon>Strophariaceae</taxon>
        <taxon>Psilocybe</taxon>
    </lineage>
</organism>
<dbReference type="Proteomes" id="UP000567179">
    <property type="component" value="Unassembled WGS sequence"/>
</dbReference>
<gene>
    <name evidence="2" type="ORF">D9619_013339</name>
</gene>
<feature type="transmembrane region" description="Helical" evidence="1">
    <location>
        <begin position="16"/>
        <end position="35"/>
    </location>
</feature>